<proteinExistence type="predicted"/>
<dbReference type="EMBL" id="BAABKP010000002">
    <property type="protein sequence ID" value="GAA4797319.1"/>
    <property type="molecule type" value="Genomic_DNA"/>
</dbReference>
<accession>A0ABP9BM21</accession>
<sequence length="146" mass="15982">MSQVGLLLDSDVLAEIRKVNPHPTVVAFLRRSSYRTLYISVLSLGELKGLYPYPETDRWLAELTDRFSDHVLDVDARVSLEWAGRHAEPKLHAVGSAASTPLPTAALEGLMSATAAVHELEIISSKAEVYRSWGVPASNPWLDGTS</sequence>
<protein>
    <submittedName>
        <fullName evidence="1">Type II toxin-antitoxin system VapC family toxin</fullName>
    </submittedName>
</protein>
<evidence type="ECO:0000313" key="1">
    <source>
        <dbReference type="EMBL" id="GAA4797319.1"/>
    </source>
</evidence>
<keyword evidence="2" id="KW-1185">Reference proteome</keyword>
<evidence type="ECO:0000313" key="2">
    <source>
        <dbReference type="Proteomes" id="UP001500187"/>
    </source>
</evidence>
<name>A0ABP9BM21_9MICC</name>
<dbReference type="InterPro" id="IPR029060">
    <property type="entry name" value="PIN-like_dom_sf"/>
</dbReference>
<dbReference type="Proteomes" id="UP001500187">
    <property type="component" value="Unassembled WGS sequence"/>
</dbReference>
<dbReference type="RefSeq" id="WP_251380617.1">
    <property type="nucleotide sequence ID" value="NZ_BAABKP010000002.1"/>
</dbReference>
<comment type="caution">
    <text evidence="1">The sequence shown here is derived from an EMBL/GenBank/DDBJ whole genome shotgun (WGS) entry which is preliminary data.</text>
</comment>
<gene>
    <name evidence="1" type="ORF">GCM10023352_16170</name>
</gene>
<organism evidence="1 2">
    <name type="scientific">Rothia endophytica</name>
    <dbReference type="NCBI Taxonomy" id="1324766"/>
    <lineage>
        <taxon>Bacteria</taxon>
        <taxon>Bacillati</taxon>
        <taxon>Actinomycetota</taxon>
        <taxon>Actinomycetes</taxon>
        <taxon>Micrococcales</taxon>
        <taxon>Micrococcaceae</taxon>
        <taxon>Rothia</taxon>
    </lineage>
</organism>
<reference evidence="2" key="1">
    <citation type="journal article" date="2019" name="Int. J. Syst. Evol. Microbiol.">
        <title>The Global Catalogue of Microorganisms (GCM) 10K type strain sequencing project: providing services to taxonomists for standard genome sequencing and annotation.</title>
        <authorList>
            <consortium name="The Broad Institute Genomics Platform"/>
            <consortium name="The Broad Institute Genome Sequencing Center for Infectious Disease"/>
            <person name="Wu L."/>
            <person name="Ma J."/>
        </authorList>
    </citation>
    <scope>NUCLEOTIDE SEQUENCE [LARGE SCALE GENOMIC DNA]</scope>
    <source>
        <strain evidence="2">JCM 18541</strain>
    </source>
</reference>
<dbReference type="Gene3D" id="3.40.50.1010">
    <property type="entry name" value="5'-nuclease"/>
    <property type="match status" value="1"/>
</dbReference>
<dbReference type="SUPFAM" id="SSF88723">
    <property type="entry name" value="PIN domain-like"/>
    <property type="match status" value="1"/>
</dbReference>